<comment type="subcellular location">
    <subcellularLocation>
        <location evidence="1">Nucleus</location>
    </subcellularLocation>
</comment>
<name>A0A553HS52_9PEZI</name>
<dbReference type="STRING" id="2512241.A0A553HS52"/>
<evidence type="ECO:0000313" key="7">
    <source>
        <dbReference type="EMBL" id="TRX90766.1"/>
    </source>
</evidence>
<evidence type="ECO:0000256" key="6">
    <source>
        <dbReference type="SAM" id="MobiDB-lite"/>
    </source>
</evidence>
<accession>A0A553HS52</accession>
<dbReference type="AlphaFoldDB" id="A0A553HS52"/>
<protein>
    <recommendedName>
        <fullName evidence="9">Transcription factor domain-containing protein</fullName>
    </recommendedName>
</protein>
<dbReference type="GO" id="GO:0008270">
    <property type="term" value="F:zinc ion binding"/>
    <property type="evidence" value="ECO:0007669"/>
    <property type="project" value="InterPro"/>
</dbReference>
<dbReference type="Gene3D" id="4.10.240.10">
    <property type="entry name" value="Zn(2)-C6 fungal-type DNA-binding domain"/>
    <property type="match status" value="1"/>
</dbReference>
<dbReference type="InterPro" id="IPR049556">
    <property type="entry name" value="PhiB"/>
</dbReference>
<dbReference type="InterPro" id="IPR008914">
    <property type="entry name" value="PEBP"/>
</dbReference>
<organism evidence="7 8">
    <name type="scientific">Xylaria flabelliformis</name>
    <dbReference type="NCBI Taxonomy" id="2512241"/>
    <lineage>
        <taxon>Eukaryota</taxon>
        <taxon>Fungi</taxon>
        <taxon>Dikarya</taxon>
        <taxon>Ascomycota</taxon>
        <taxon>Pezizomycotina</taxon>
        <taxon>Sordariomycetes</taxon>
        <taxon>Xylariomycetidae</taxon>
        <taxon>Xylariales</taxon>
        <taxon>Xylariaceae</taxon>
        <taxon>Xylaria</taxon>
    </lineage>
</organism>
<dbReference type="CDD" id="cd12148">
    <property type="entry name" value="fungal_TF_MHR"/>
    <property type="match status" value="1"/>
</dbReference>
<keyword evidence="4" id="KW-0804">Transcription</keyword>
<dbReference type="InterPro" id="IPR036610">
    <property type="entry name" value="PEBP-like_sf"/>
</dbReference>
<keyword evidence="8" id="KW-1185">Reference proteome</keyword>
<dbReference type="Pfam" id="PF01161">
    <property type="entry name" value="PBP"/>
    <property type="match status" value="1"/>
</dbReference>
<evidence type="ECO:0000256" key="1">
    <source>
        <dbReference type="ARBA" id="ARBA00004123"/>
    </source>
</evidence>
<sequence length="832" mass="92533">MAATARSVLEVTLSWLFANAKGRDARSFFTRPALAGFPEQSITVTSPDCGVSGSRFKVDYTHDGDGKFPALQWSAPPEITSQVKQWLLVSEDPDAPLPTPIIHGIYTAIPASKTSVDADDFTVVNEEEALMKGGFHYGRSRNGMPYIPPRPLMNHGPHRYFFMVVALNEELEPGLLTADTTREQIAEAIEVQSIIQTFFSIPSLSAKVKETGAHETPPLTFDGRRPSRDSASTPAEPNQEKHGLYLLSRCQGMWLWRPVRCNPSSHADQPCQRCAKLHLTCLVDKTHKRISRRSKLDELVQEIQSIKETVGSASSTNPPQQNTVITRSRETASEPLGIVSPSGTSAGSRQHASSSVSTGRHESQVALNTPVTTLLPDANSEPSLPRTLGSYPFSGEDIDYYFQKYFEIYHPYMPVVRHRNPNKCFETCPLLFWTIIYVGSRRYAKSTSLVPFLAEEIRRQVFATLGDIPLSLHTINAVILICSWVFPGVRLVNEPSSLLSNAVIHAALLQGIHTGKGGHPEYSYGAYQNNYTDEAATYTWAGLNIVSQSFRILLECQKFSNRVNKIILASLEESSGVPANVVQVLEDEWNIVQGMICSERADKFNALLVQLEIQLFYMMPAPGHDPEPLKQRILRTYLTATSVIRNAEQLDKTIGFLGHITHPQMRSIATAGCVIFKLLRSSYMQFLDRKAVETMATDVISIAQRMSIIEADLPMRLASLFKTFLERYHSSAWATVSQAEEPTATTFPHRLGAGVTFDCLIRWKTDGTMKRAFGQQTPNPPTNGTGEEANTIFPNNVPDSLDIDWTFMDDFEWNWTPPGLAPPVNLWGGLAR</sequence>
<dbReference type="PANTHER" id="PTHR31845">
    <property type="entry name" value="FINGER DOMAIN PROTEIN, PUTATIVE-RELATED"/>
    <property type="match status" value="1"/>
</dbReference>
<dbReference type="Gene3D" id="3.90.280.10">
    <property type="entry name" value="PEBP-like"/>
    <property type="match status" value="1"/>
</dbReference>
<dbReference type="OrthoDB" id="2341546at2759"/>
<evidence type="ECO:0000256" key="5">
    <source>
        <dbReference type="ARBA" id="ARBA00023242"/>
    </source>
</evidence>
<evidence type="ECO:0000256" key="4">
    <source>
        <dbReference type="ARBA" id="ARBA00023163"/>
    </source>
</evidence>
<dbReference type="InterPro" id="IPR036864">
    <property type="entry name" value="Zn2-C6_fun-type_DNA-bd_sf"/>
</dbReference>
<dbReference type="Proteomes" id="UP000319160">
    <property type="component" value="Unassembled WGS sequence"/>
</dbReference>
<dbReference type="GO" id="GO:0000976">
    <property type="term" value="F:transcription cis-regulatory region binding"/>
    <property type="evidence" value="ECO:0007669"/>
    <property type="project" value="TreeGrafter"/>
</dbReference>
<keyword evidence="2" id="KW-0805">Transcription regulation</keyword>
<evidence type="ECO:0008006" key="9">
    <source>
        <dbReference type="Google" id="ProtNLM"/>
    </source>
</evidence>
<feature type="region of interest" description="Disordered" evidence="6">
    <location>
        <begin position="309"/>
        <end position="363"/>
    </location>
</feature>
<evidence type="ECO:0000256" key="2">
    <source>
        <dbReference type="ARBA" id="ARBA00023015"/>
    </source>
</evidence>
<feature type="compositionally biased region" description="Polar residues" evidence="6">
    <location>
        <begin position="341"/>
        <end position="358"/>
    </location>
</feature>
<dbReference type="SUPFAM" id="SSF49777">
    <property type="entry name" value="PEBP-like"/>
    <property type="match status" value="1"/>
</dbReference>
<keyword evidence="3" id="KW-0238">DNA-binding</keyword>
<reference evidence="8" key="1">
    <citation type="submission" date="2019-06" db="EMBL/GenBank/DDBJ databases">
        <title>Draft genome sequence of the griseofulvin-producing fungus Xylaria cubensis strain G536.</title>
        <authorList>
            <person name="Mead M.E."/>
            <person name="Raja H.A."/>
            <person name="Steenwyk J.L."/>
            <person name="Knowles S.L."/>
            <person name="Oberlies N.H."/>
            <person name="Rokas A."/>
        </authorList>
    </citation>
    <scope>NUCLEOTIDE SEQUENCE [LARGE SCALE GENOMIC DNA]</scope>
    <source>
        <strain evidence="8">G536</strain>
    </source>
</reference>
<dbReference type="PANTHER" id="PTHR31845:SF21">
    <property type="entry name" value="REGULATORY PROTEIN LEU3"/>
    <property type="match status" value="1"/>
</dbReference>
<feature type="region of interest" description="Disordered" evidence="6">
    <location>
        <begin position="211"/>
        <end position="240"/>
    </location>
</feature>
<feature type="compositionally biased region" description="Polar residues" evidence="6">
    <location>
        <begin position="309"/>
        <end position="326"/>
    </location>
</feature>
<dbReference type="GO" id="GO:0000981">
    <property type="term" value="F:DNA-binding transcription factor activity, RNA polymerase II-specific"/>
    <property type="evidence" value="ECO:0007669"/>
    <property type="project" value="InterPro"/>
</dbReference>
<comment type="caution">
    <text evidence="7">The sequence shown here is derived from an EMBL/GenBank/DDBJ whole genome shotgun (WGS) entry which is preliminary data.</text>
</comment>
<proteinExistence type="predicted"/>
<dbReference type="CDD" id="cd00457">
    <property type="entry name" value="PEBP"/>
    <property type="match status" value="1"/>
</dbReference>
<dbReference type="InterPro" id="IPR051089">
    <property type="entry name" value="prtT"/>
</dbReference>
<gene>
    <name evidence="7" type="ORF">FHL15_008345</name>
</gene>
<evidence type="ECO:0000313" key="8">
    <source>
        <dbReference type="Proteomes" id="UP000319160"/>
    </source>
</evidence>
<evidence type="ECO:0000256" key="3">
    <source>
        <dbReference type="ARBA" id="ARBA00023125"/>
    </source>
</evidence>
<keyword evidence="5" id="KW-0539">Nucleus</keyword>
<dbReference type="GO" id="GO:0005634">
    <property type="term" value="C:nucleus"/>
    <property type="evidence" value="ECO:0007669"/>
    <property type="project" value="UniProtKB-SubCell"/>
</dbReference>
<dbReference type="EMBL" id="VFLP01000052">
    <property type="protein sequence ID" value="TRX90766.1"/>
    <property type="molecule type" value="Genomic_DNA"/>
</dbReference>